<dbReference type="GO" id="GO:0035376">
    <property type="term" value="P:sterol import"/>
    <property type="evidence" value="ECO:0007669"/>
    <property type="project" value="EnsemblFungi"/>
</dbReference>
<dbReference type="InterPro" id="IPR007290">
    <property type="entry name" value="Arv1"/>
</dbReference>
<dbReference type="STRING" id="1266660.A0A1G4IXF4"/>
<protein>
    <recommendedName>
        <fullName evidence="10">Protein ARV</fullName>
    </recommendedName>
</protein>
<sequence length="312" mass="35913">MICINCCRETDCLYVEYSNNHIRLTDCTDCHDVVDQYVEIDNVLLFIDLLLLKPGAYRHLVYNSLELELSKFPDEAAFESAPKHEGMATSVQESNNGKIGRVRRIGRWGRRLRNWFVKFDKLNRIWVIITAFEVYLTWVSEERKFQENGSDALVASMLSQGALGQYMCFAVYCAIDFMVLHNTTYCLLVALFNWGSKIKYAKYVVSYTVLLSYGAKIYPILMLIWPYDTLLTTGILKIVANLYVVEALKIVTNQSYAAIISLFSLVFLIRSLTVKPLVSLVVTKGDVMLSWQYARAEYHQVWHKLINPLFSS</sequence>
<dbReference type="PANTHER" id="PTHR14467">
    <property type="entry name" value="ARV1"/>
    <property type="match status" value="1"/>
</dbReference>
<evidence type="ECO:0000313" key="12">
    <source>
        <dbReference type="Proteomes" id="UP000190274"/>
    </source>
</evidence>
<evidence type="ECO:0000256" key="8">
    <source>
        <dbReference type="ARBA" id="ARBA00023098"/>
    </source>
</evidence>
<keyword evidence="6 10" id="KW-1133">Transmembrane helix</keyword>
<evidence type="ECO:0000256" key="4">
    <source>
        <dbReference type="ARBA" id="ARBA00022692"/>
    </source>
</evidence>
<evidence type="ECO:0000256" key="3">
    <source>
        <dbReference type="ARBA" id="ARBA00022448"/>
    </source>
</evidence>
<keyword evidence="8 10" id="KW-0443">Lipid metabolism</keyword>
<evidence type="ECO:0000256" key="5">
    <source>
        <dbReference type="ARBA" id="ARBA00022824"/>
    </source>
</evidence>
<keyword evidence="3 10" id="KW-0813">Transport</keyword>
<feature type="transmembrane region" description="Helical" evidence="10">
    <location>
        <begin position="204"/>
        <end position="227"/>
    </location>
</feature>
<dbReference type="GO" id="GO:0097036">
    <property type="term" value="P:regulation of plasma membrane sterol distribution"/>
    <property type="evidence" value="ECO:0007669"/>
    <property type="project" value="UniProtKB-UniRule"/>
</dbReference>
<keyword evidence="10" id="KW-0333">Golgi apparatus</keyword>
<dbReference type="GO" id="GO:0006897">
    <property type="term" value="P:endocytosis"/>
    <property type="evidence" value="ECO:0007669"/>
    <property type="project" value="EnsemblFungi"/>
</dbReference>
<keyword evidence="7 10" id="KW-0445">Lipid transport</keyword>
<keyword evidence="9 10" id="KW-0472">Membrane</keyword>
<evidence type="ECO:0000256" key="1">
    <source>
        <dbReference type="ARBA" id="ARBA00004477"/>
    </source>
</evidence>
<evidence type="ECO:0000256" key="6">
    <source>
        <dbReference type="ARBA" id="ARBA00022989"/>
    </source>
</evidence>
<keyword evidence="4 10" id="KW-0812">Transmembrane</keyword>
<accession>A0A1G4IXF4</accession>
<organism evidence="11 12">
    <name type="scientific">Lachancea dasiensis</name>
    <dbReference type="NCBI Taxonomy" id="1072105"/>
    <lineage>
        <taxon>Eukaryota</taxon>
        <taxon>Fungi</taxon>
        <taxon>Dikarya</taxon>
        <taxon>Ascomycota</taxon>
        <taxon>Saccharomycotina</taxon>
        <taxon>Saccharomycetes</taxon>
        <taxon>Saccharomycetales</taxon>
        <taxon>Saccharomycetaceae</taxon>
        <taxon>Lachancea</taxon>
    </lineage>
</organism>
<dbReference type="GO" id="GO:0005789">
    <property type="term" value="C:endoplasmic reticulum membrane"/>
    <property type="evidence" value="ECO:0007669"/>
    <property type="project" value="UniProtKB-SubCell"/>
</dbReference>
<evidence type="ECO:0000256" key="9">
    <source>
        <dbReference type="ARBA" id="ARBA00023136"/>
    </source>
</evidence>
<comment type="function">
    <text evidence="10">Mediator of sterol homeostasis involved in sterol uptake, trafficking and distribution into membranes.</text>
</comment>
<dbReference type="EMBL" id="LT598459">
    <property type="protein sequence ID" value="SCU81753.1"/>
    <property type="molecule type" value="Genomic_DNA"/>
</dbReference>
<dbReference type="Pfam" id="PF04161">
    <property type="entry name" value="Arv1"/>
    <property type="match status" value="1"/>
</dbReference>
<dbReference type="GO" id="GO:0030148">
    <property type="term" value="P:sphingolipid biosynthetic process"/>
    <property type="evidence" value="ECO:0007669"/>
    <property type="project" value="EnsemblFungi"/>
</dbReference>
<dbReference type="GO" id="GO:0006506">
    <property type="term" value="P:GPI anchor biosynthetic process"/>
    <property type="evidence" value="ECO:0007669"/>
    <property type="project" value="EnsemblFungi"/>
</dbReference>
<dbReference type="GO" id="GO:0032541">
    <property type="term" value="C:cortical endoplasmic reticulum"/>
    <property type="evidence" value="ECO:0007669"/>
    <property type="project" value="EnsemblFungi"/>
</dbReference>
<dbReference type="GO" id="GO:0000139">
    <property type="term" value="C:Golgi membrane"/>
    <property type="evidence" value="ECO:0007669"/>
    <property type="project" value="UniProtKB-SubCell"/>
</dbReference>
<comment type="function">
    <text evidence="10">Regulates also the sphingolipid metabolism.</text>
</comment>
<dbReference type="GO" id="GO:0035621">
    <property type="term" value="P:ER to Golgi ceramide transport"/>
    <property type="evidence" value="ECO:0007669"/>
    <property type="project" value="EnsemblFungi"/>
</dbReference>
<evidence type="ECO:0000256" key="7">
    <source>
        <dbReference type="ARBA" id="ARBA00023055"/>
    </source>
</evidence>
<name>A0A1G4IXF4_9SACH</name>
<dbReference type="GO" id="GO:0032366">
    <property type="term" value="P:intracellular sterol transport"/>
    <property type="evidence" value="ECO:0007669"/>
    <property type="project" value="UniProtKB-UniRule"/>
</dbReference>
<evidence type="ECO:0000256" key="2">
    <source>
        <dbReference type="ARBA" id="ARBA00009187"/>
    </source>
</evidence>
<keyword evidence="5 10" id="KW-0256">Endoplasmic reticulum</keyword>
<feature type="transmembrane region" description="Helical" evidence="10">
    <location>
        <begin position="247"/>
        <end position="269"/>
    </location>
</feature>
<keyword evidence="10" id="KW-0746">Sphingolipid metabolism</keyword>
<evidence type="ECO:0000256" key="10">
    <source>
        <dbReference type="RuleBase" id="RU368065"/>
    </source>
</evidence>
<evidence type="ECO:0000313" key="11">
    <source>
        <dbReference type="EMBL" id="SCU81753.1"/>
    </source>
</evidence>
<dbReference type="PANTHER" id="PTHR14467:SF0">
    <property type="entry name" value="PROTEIN ARV1"/>
    <property type="match status" value="1"/>
</dbReference>
<feature type="transmembrane region" description="Helical" evidence="10">
    <location>
        <begin position="169"/>
        <end position="192"/>
    </location>
</feature>
<proteinExistence type="inferred from homology"/>
<comment type="similarity">
    <text evidence="2 10">Belongs to the ARV1 family.</text>
</comment>
<keyword evidence="12" id="KW-1185">Reference proteome</keyword>
<reference evidence="12" key="1">
    <citation type="submission" date="2016-03" db="EMBL/GenBank/DDBJ databases">
        <authorList>
            <person name="Devillers H."/>
        </authorList>
    </citation>
    <scope>NUCLEOTIDE SEQUENCE [LARGE SCALE GENOMIC DNA]</scope>
</reference>
<dbReference type="AlphaFoldDB" id="A0A1G4IXF4"/>
<gene>
    <name evidence="11" type="ORF">LADA_0C00892G</name>
</gene>
<dbReference type="Proteomes" id="UP000190274">
    <property type="component" value="Chromosome C"/>
</dbReference>
<dbReference type="GO" id="GO:0016125">
    <property type="term" value="P:sterol metabolic process"/>
    <property type="evidence" value="ECO:0007669"/>
    <property type="project" value="UniProtKB-UniRule"/>
</dbReference>
<comment type="subcellular location">
    <subcellularLocation>
        <location evidence="1 10">Endoplasmic reticulum membrane</location>
        <topology evidence="1 10">Multi-pass membrane protein</topology>
    </subcellularLocation>
    <subcellularLocation>
        <location evidence="10">Golgi apparatus membrane</location>
        <topology evidence="10">Multi-pass membrane protein</topology>
    </subcellularLocation>
</comment>
<dbReference type="OrthoDB" id="2192830at2759"/>